<dbReference type="PANTHER" id="PTHR43201:SF5">
    <property type="entry name" value="MEDIUM-CHAIN ACYL-COA LIGASE ACSF2, MITOCHONDRIAL"/>
    <property type="match status" value="1"/>
</dbReference>
<feature type="domain" description="AMP-dependent synthetase/ligase" evidence="3">
    <location>
        <begin position="30"/>
        <end position="402"/>
    </location>
</feature>
<dbReference type="InterPro" id="IPR045851">
    <property type="entry name" value="AMP-bd_C_sf"/>
</dbReference>
<evidence type="ECO:0000256" key="2">
    <source>
        <dbReference type="ARBA" id="ARBA00022598"/>
    </source>
</evidence>
<dbReference type="Gene3D" id="3.40.50.980">
    <property type="match status" value="2"/>
</dbReference>
<dbReference type="PANTHER" id="PTHR43201">
    <property type="entry name" value="ACYL-COA SYNTHETASE"/>
    <property type="match status" value="1"/>
</dbReference>
<reference evidence="6" key="1">
    <citation type="submission" date="2019-04" db="EMBL/GenBank/DDBJ databases">
        <title>Draft genome sequence of Pseudonocardiaceae bacterium SL3-2-4.</title>
        <authorList>
            <person name="Ningsih F."/>
            <person name="Yokota A."/>
            <person name="Sakai Y."/>
            <person name="Nanatani K."/>
            <person name="Yabe S."/>
            <person name="Oetari A."/>
            <person name="Sjamsuridzal W."/>
        </authorList>
    </citation>
    <scope>NUCLEOTIDE SEQUENCE [LARGE SCALE GENOMIC DNA]</scope>
    <source>
        <strain evidence="6">SL3-2-4</strain>
    </source>
</reference>
<dbReference type="Pfam" id="PF13193">
    <property type="entry name" value="AMP-binding_C"/>
    <property type="match status" value="1"/>
</dbReference>
<evidence type="ECO:0000259" key="3">
    <source>
        <dbReference type="Pfam" id="PF00501"/>
    </source>
</evidence>
<gene>
    <name evidence="5" type="ORF">GTS_18200</name>
</gene>
<dbReference type="FunFam" id="3.30.300.30:FF:000008">
    <property type="entry name" value="2,3-dihydroxybenzoate-AMP ligase"/>
    <property type="match status" value="1"/>
</dbReference>
<comment type="similarity">
    <text evidence="1">Belongs to the ATP-dependent AMP-binding enzyme family.</text>
</comment>
<dbReference type="Proteomes" id="UP000298860">
    <property type="component" value="Unassembled WGS sequence"/>
</dbReference>
<dbReference type="RefSeq" id="WP_137813316.1">
    <property type="nucleotide sequence ID" value="NZ_BJFL01000006.1"/>
</dbReference>
<sequence>MSNPGSPALPSYASGTSDAPLLGDTIGDNFDRTVAAYEDRLALVDRAGGRRWTYRELAAEVDALALGLLDLGIAKGDRVGIWAPNCAEWVFTQYATAKIGAILVNINPAYRVHELEYVLGQAGIRTLVATPSFKTSDYAAMIAEVRPNCPALRDVLLIGSSEWTSVVDTGRNADRAPLADTQSRLSADDPINIQYTSGTTGFPKGATLSHHNILNNGYFVGELCGYTEADKICIPVPFYHCFGMVMGNLAATSHGACMVIPAPSFEPKATLQAVQAERCTSLYGVPTMFIAELAEPDFDSYDLASLRTGIMAGSPCPVEVMKQVVERMGMTEVTICYGMTETSPVSTQTRADDSLDRRVSTVGRVHPHVEIKIVDPVTGLTVPRGTPGELCTRGYSVMLGYWEQPDKTAEAIDRARWMHTGDLAVMDDDGYVNITGRIKDMVIRGGENIYPREIEEFLYTHPDILDAQVIGVPDEKYGEELMAWVRLRQGAEPLTAERLREFCTGKLAHYKIPRYVHIVDEFPMTVTGKVRKVEMRERAVEILGLGDAARARHA</sequence>
<comment type="caution">
    <text evidence="5">The sequence shown here is derived from an EMBL/GenBank/DDBJ whole genome shotgun (WGS) entry which is preliminary data.</text>
</comment>
<evidence type="ECO:0000313" key="6">
    <source>
        <dbReference type="Proteomes" id="UP000298860"/>
    </source>
</evidence>
<protein>
    <submittedName>
        <fullName evidence="5">Fatty-acyl-CoA synthase</fullName>
    </submittedName>
</protein>
<organism evidence="5 6">
    <name type="scientific">Gandjariella thermophila</name>
    <dbReference type="NCBI Taxonomy" id="1931992"/>
    <lineage>
        <taxon>Bacteria</taxon>
        <taxon>Bacillati</taxon>
        <taxon>Actinomycetota</taxon>
        <taxon>Actinomycetes</taxon>
        <taxon>Pseudonocardiales</taxon>
        <taxon>Pseudonocardiaceae</taxon>
        <taxon>Gandjariella</taxon>
    </lineage>
</organism>
<dbReference type="PROSITE" id="PS00455">
    <property type="entry name" value="AMP_BINDING"/>
    <property type="match status" value="1"/>
</dbReference>
<accession>A0A4D4J892</accession>
<dbReference type="EMBL" id="BJFL01000006">
    <property type="protein sequence ID" value="GDY30187.1"/>
    <property type="molecule type" value="Genomic_DNA"/>
</dbReference>
<dbReference type="Gene3D" id="3.30.300.30">
    <property type="match status" value="1"/>
</dbReference>
<evidence type="ECO:0000256" key="1">
    <source>
        <dbReference type="ARBA" id="ARBA00006432"/>
    </source>
</evidence>
<dbReference type="SUPFAM" id="SSF56801">
    <property type="entry name" value="Acetyl-CoA synthetase-like"/>
    <property type="match status" value="1"/>
</dbReference>
<dbReference type="OrthoDB" id="9803968at2"/>
<evidence type="ECO:0000259" key="4">
    <source>
        <dbReference type="Pfam" id="PF13193"/>
    </source>
</evidence>
<dbReference type="InterPro" id="IPR025110">
    <property type="entry name" value="AMP-bd_C"/>
</dbReference>
<name>A0A4D4J892_9PSEU</name>
<dbReference type="Gene3D" id="2.30.38.10">
    <property type="entry name" value="Luciferase, Domain 3"/>
    <property type="match status" value="1"/>
</dbReference>
<dbReference type="AlphaFoldDB" id="A0A4D4J892"/>
<dbReference type="Pfam" id="PF00501">
    <property type="entry name" value="AMP-binding"/>
    <property type="match status" value="1"/>
</dbReference>
<dbReference type="InterPro" id="IPR020845">
    <property type="entry name" value="AMP-binding_CS"/>
</dbReference>
<dbReference type="GO" id="GO:0006631">
    <property type="term" value="P:fatty acid metabolic process"/>
    <property type="evidence" value="ECO:0007669"/>
    <property type="project" value="TreeGrafter"/>
</dbReference>
<proteinExistence type="inferred from homology"/>
<dbReference type="CDD" id="cd05917">
    <property type="entry name" value="FACL_like_2"/>
    <property type="match status" value="1"/>
</dbReference>
<feature type="domain" description="AMP-binding enzyme C-terminal" evidence="4">
    <location>
        <begin position="453"/>
        <end position="529"/>
    </location>
</feature>
<dbReference type="FunFam" id="3.40.50.12780:FF:000003">
    <property type="entry name" value="Long-chain-fatty-acid--CoA ligase FadD"/>
    <property type="match status" value="1"/>
</dbReference>
<dbReference type="InterPro" id="IPR000873">
    <property type="entry name" value="AMP-dep_synth/lig_dom"/>
</dbReference>
<dbReference type="GO" id="GO:0031956">
    <property type="term" value="F:medium-chain fatty acid-CoA ligase activity"/>
    <property type="evidence" value="ECO:0007669"/>
    <property type="project" value="TreeGrafter"/>
</dbReference>
<keyword evidence="6" id="KW-1185">Reference proteome</keyword>
<keyword evidence="2" id="KW-0436">Ligase</keyword>
<evidence type="ECO:0000313" key="5">
    <source>
        <dbReference type="EMBL" id="GDY30187.1"/>
    </source>
</evidence>